<dbReference type="InterPro" id="IPR029526">
    <property type="entry name" value="PGBD"/>
</dbReference>
<protein>
    <recommendedName>
        <fullName evidence="2">PiggyBac transposable element-derived protein domain-containing protein</fullName>
    </recommendedName>
</protein>
<dbReference type="OMA" id="RVNANIC"/>
<organism evidence="3 4">
    <name type="scientific">Patiria miniata</name>
    <name type="common">Bat star</name>
    <name type="synonym">Asterina miniata</name>
    <dbReference type="NCBI Taxonomy" id="46514"/>
    <lineage>
        <taxon>Eukaryota</taxon>
        <taxon>Metazoa</taxon>
        <taxon>Echinodermata</taxon>
        <taxon>Eleutherozoa</taxon>
        <taxon>Asterozoa</taxon>
        <taxon>Asteroidea</taxon>
        <taxon>Valvatacea</taxon>
        <taxon>Valvatida</taxon>
        <taxon>Asterinidae</taxon>
        <taxon>Patiria</taxon>
    </lineage>
</organism>
<dbReference type="GeneID" id="119730883"/>
<dbReference type="Proteomes" id="UP000887568">
    <property type="component" value="Unplaced"/>
</dbReference>
<dbReference type="RefSeq" id="XP_038059878.1">
    <property type="nucleotide sequence ID" value="XM_038203950.1"/>
</dbReference>
<reference evidence="3" key="1">
    <citation type="submission" date="2022-11" db="UniProtKB">
        <authorList>
            <consortium name="EnsemblMetazoa"/>
        </authorList>
    </citation>
    <scope>IDENTIFICATION</scope>
</reference>
<dbReference type="PANTHER" id="PTHR46599">
    <property type="entry name" value="PIGGYBAC TRANSPOSABLE ELEMENT-DERIVED PROTEIN 4"/>
    <property type="match status" value="1"/>
</dbReference>
<dbReference type="Pfam" id="PF13843">
    <property type="entry name" value="DDE_Tnp_1_7"/>
    <property type="match status" value="1"/>
</dbReference>
<dbReference type="EnsemblMetazoa" id="XM_038203950.1">
    <property type="protein sequence ID" value="XP_038059878.1"/>
    <property type="gene ID" value="LOC119730883"/>
</dbReference>
<sequence length="231" mass="26270">MTDITTKVLRHHRHRHHHVFTDRLYTSIPQARALLARQVYLSGVIKSNSRGLPKDLTGKLAQMRRIKRGTFHARQNSQLVATAWKDSKAMLVLSSAHQGWRDPDTHNVQRKVPDDSGRRKSKVIPAPPQVIDYINNMGGVDRGDQLRANYTCSRKAQYWWKKILYFLIDISRVNANICYAKHRHQAQDLPSSSTDEDAGHTTTKLLSHANFILELDTELVNGYAGGSTNPQ</sequence>
<accession>A0A914A7W6</accession>
<evidence type="ECO:0000313" key="3">
    <source>
        <dbReference type="EnsemblMetazoa" id="XP_038059878.1"/>
    </source>
</evidence>
<feature type="compositionally biased region" description="Basic and acidic residues" evidence="1">
    <location>
        <begin position="100"/>
        <end position="118"/>
    </location>
</feature>
<dbReference type="OrthoDB" id="6146813at2759"/>
<keyword evidence="4" id="KW-1185">Reference proteome</keyword>
<dbReference type="AlphaFoldDB" id="A0A914A7W6"/>
<feature type="domain" description="PiggyBac transposable element-derived protein" evidence="2">
    <location>
        <begin position="3"/>
        <end position="175"/>
    </location>
</feature>
<proteinExistence type="predicted"/>
<name>A0A914A7W6_PATMI</name>
<evidence type="ECO:0000313" key="4">
    <source>
        <dbReference type="Proteomes" id="UP000887568"/>
    </source>
</evidence>
<feature type="region of interest" description="Disordered" evidence="1">
    <location>
        <begin position="100"/>
        <end position="122"/>
    </location>
</feature>
<evidence type="ECO:0000256" key="1">
    <source>
        <dbReference type="SAM" id="MobiDB-lite"/>
    </source>
</evidence>
<dbReference type="PANTHER" id="PTHR46599:SF3">
    <property type="entry name" value="PIGGYBAC TRANSPOSABLE ELEMENT-DERIVED PROTEIN 4"/>
    <property type="match status" value="1"/>
</dbReference>
<evidence type="ECO:0000259" key="2">
    <source>
        <dbReference type="Pfam" id="PF13843"/>
    </source>
</evidence>